<reference evidence="1 2" key="1">
    <citation type="submission" date="2018-11" db="EMBL/GenBank/DDBJ databases">
        <title>Sequencing the genomes of 1000 actinobacteria strains.</title>
        <authorList>
            <person name="Klenk H.-P."/>
        </authorList>
    </citation>
    <scope>NUCLEOTIDE SEQUENCE [LARGE SCALE GENOMIC DNA]</scope>
    <source>
        <strain evidence="1 2">DSM 15700</strain>
    </source>
</reference>
<name>A0A3N4ZNN5_9MICO</name>
<dbReference type="EMBL" id="RKQZ01000001">
    <property type="protein sequence ID" value="RPF21481.1"/>
    <property type="molecule type" value="Genomic_DNA"/>
</dbReference>
<keyword evidence="2" id="KW-1185">Reference proteome</keyword>
<dbReference type="OrthoDB" id="5145987at2"/>
<dbReference type="RefSeq" id="WP_123814514.1">
    <property type="nucleotide sequence ID" value="NZ_RKQZ01000001.1"/>
</dbReference>
<sequence>MRKLKQNSESLARALDVVGEALARIGLDRVEAVTVTRNRISLSPIDLADGEQIARLLGCTSALDNRMLTPGFTNWSGDVAGFEVHVRARLRQPGGALA</sequence>
<gene>
    <name evidence="1" type="ORF">EDD34_2110</name>
</gene>
<comment type="caution">
    <text evidence="1">The sequence shown here is derived from an EMBL/GenBank/DDBJ whole genome shotgun (WGS) entry which is preliminary data.</text>
</comment>
<evidence type="ECO:0000313" key="1">
    <source>
        <dbReference type="EMBL" id="RPF21481.1"/>
    </source>
</evidence>
<dbReference type="AlphaFoldDB" id="A0A3N4ZNN5"/>
<evidence type="ECO:0000313" key="2">
    <source>
        <dbReference type="Proteomes" id="UP000280501"/>
    </source>
</evidence>
<dbReference type="Proteomes" id="UP000280501">
    <property type="component" value="Unassembled WGS sequence"/>
</dbReference>
<organism evidence="1 2">
    <name type="scientific">Myceligenerans xiligouense</name>
    <dbReference type="NCBI Taxonomy" id="253184"/>
    <lineage>
        <taxon>Bacteria</taxon>
        <taxon>Bacillati</taxon>
        <taxon>Actinomycetota</taxon>
        <taxon>Actinomycetes</taxon>
        <taxon>Micrococcales</taxon>
        <taxon>Promicromonosporaceae</taxon>
        <taxon>Myceligenerans</taxon>
    </lineage>
</organism>
<proteinExistence type="predicted"/>
<protein>
    <submittedName>
        <fullName evidence="1">Uncharacterized protein</fullName>
    </submittedName>
</protein>
<accession>A0A3N4ZNN5</accession>